<dbReference type="GO" id="GO:0030154">
    <property type="term" value="P:cell differentiation"/>
    <property type="evidence" value="ECO:0007669"/>
    <property type="project" value="UniProtKB-ARBA"/>
</dbReference>
<dbReference type="Pfam" id="PF25152">
    <property type="entry name" value="CD59"/>
    <property type="match status" value="1"/>
</dbReference>
<dbReference type="EMBL" id="VXBM01000655">
    <property type="protein sequence ID" value="NXO41027.1"/>
    <property type="molecule type" value="Genomic_DNA"/>
</dbReference>
<proteinExistence type="predicted"/>
<evidence type="ECO:0000256" key="5">
    <source>
        <dbReference type="ARBA" id="ARBA00023136"/>
    </source>
</evidence>
<dbReference type="SMART" id="SM00134">
    <property type="entry name" value="LU"/>
    <property type="match status" value="1"/>
</dbReference>
<evidence type="ECO:0000313" key="15">
    <source>
        <dbReference type="Proteomes" id="UP000572057"/>
    </source>
</evidence>
<feature type="domain" description="UPAR/Ly6" evidence="13">
    <location>
        <begin position="25"/>
        <end position="106"/>
    </location>
</feature>
<keyword evidence="3" id="KW-0336">GPI-anchor</keyword>
<protein>
    <recommendedName>
        <fullName evidence="10">MAC-inhibitory protein</fullName>
    </recommendedName>
    <alternativeName>
        <fullName evidence="11">Membrane attack complex inhibition factor</fullName>
    </alternativeName>
    <alternativeName>
        <fullName evidence="9">Protectin</fullName>
    </alternativeName>
</protein>
<accession>A0A7L1RYV9</accession>
<evidence type="ECO:0000313" key="14">
    <source>
        <dbReference type="EMBL" id="NXO41027.1"/>
    </source>
</evidence>
<gene>
    <name evidence="14" type="primary">Cd59</name>
    <name evidence="14" type="ORF">LOCOCH_R06845</name>
</gene>
<sequence>MTKMNCILLTACVVLIAFCGSGYSLRCYHCENSLTPCRTNSTCAPTDDTCLKLTFGKLRTLSCWKRSLCNWKGISDGFMLDNFEYYCCQRDLCNESAVIGVNKAAFIIASVMAMLWM</sequence>
<feature type="chain" id="PRO_5029790596" description="MAC-inhibitory protein" evidence="12">
    <location>
        <begin position="25"/>
        <end position="117"/>
    </location>
</feature>
<reference evidence="15" key="1">
    <citation type="submission" date="2019-09" db="EMBL/GenBank/DDBJ databases">
        <title>Bird 10,000 Genomes (B10K) Project - Family phase.</title>
        <authorList>
            <person name="Zhang G."/>
        </authorList>
    </citation>
    <scope>NUCLEOTIDE SEQUENCE [LARGE SCALE GENOMIC DNA]</scope>
</reference>
<keyword evidence="4 12" id="KW-0732">Signal</keyword>
<dbReference type="AlphaFoldDB" id="A0A7L1RYV9"/>
<comment type="caution">
    <text evidence="14">The sequence shown here is derived from an EMBL/GenBank/DDBJ whole genome shotgun (WGS) entry which is preliminary data.</text>
</comment>
<organism evidence="14 15">
    <name type="scientific">Helopsaltes ochotensis</name>
    <name type="common">Middendorff's grasshopper-warbler</name>
    <dbReference type="NCBI Taxonomy" id="3150915"/>
    <lineage>
        <taxon>Eukaryota</taxon>
        <taxon>Metazoa</taxon>
        <taxon>Chordata</taxon>
        <taxon>Craniata</taxon>
        <taxon>Vertebrata</taxon>
        <taxon>Euteleostomi</taxon>
        <taxon>Archelosauria</taxon>
        <taxon>Archosauria</taxon>
        <taxon>Dinosauria</taxon>
        <taxon>Saurischia</taxon>
        <taxon>Theropoda</taxon>
        <taxon>Coelurosauria</taxon>
        <taxon>Aves</taxon>
        <taxon>Neognathae</taxon>
        <taxon>Neoaves</taxon>
        <taxon>Telluraves</taxon>
        <taxon>Australaves</taxon>
        <taxon>Passeriformes</taxon>
        <taxon>Sylvioidea</taxon>
        <taxon>Locustellidae</taxon>
        <taxon>Helopsaltes</taxon>
    </lineage>
</organism>
<evidence type="ECO:0000256" key="6">
    <source>
        <dbReference type="ARBA" id="ARBA00023157"/>
    </source>
</evidence>
<dbReference type="GO" id="GO:0098552">
    <property type="term" value="C:side of membrane"/>
    <property type="evidence" value="ECO:0007669"/>
    <property type="project" value="UniProtKB-KW"/>
</dbReference>
<feature type="non-terminal residue" evidence="14">
    <location>
        <position position="1"/>
    </location>
</feature>
<name>A0A7L1RYV9_9PASS</name>
<evidence type="ECO:0000256" key="11">
    <source>
        <dbReference type="ARBA" id="ARBA00031867"/>
    </source>
</evidence>
<keyword evidence="7" id="KW-0325">Glycoprotein</keyword>
<comment type="subunit">
    <text evidence="2">Interacts with T-cell surface antigen CD2.</text>
</comment>
<evidence type="ECO:0000256" key="1">
    <source>
        <dbReference type="ARBA" id="ARBA00004589"/>
    </source>
</evidence>
<comment type="subcellular location">
    <subcellularLocation>
        <location evidence="1">Membrane</location>
        <topology evidence="1">Lipid-anchor</topology>
        <topology evidence="1">GPI-anchor</topology>
    </subcellularLocation>
</comment>
<dbReference type="PANTHER" id="PTHR10036:SF24">
    <property type="entry name" value="CD59 GLYCOPROTEIN"/>
    <property type="match status" value="1"/>
</dbReference>
<evidence type="ECO:0000256" key="10">
    <source>
        <dbReference type="ARBA" id="ARBA00031590"/>
    </source>
</evidence>
<keyword evidence="6" id="KW-1015">Disulfide bond</keyword>
<dbReference type="SUPFAM" id="SSF57302">
    <property type="entry name" value="Snake toxin-like"/>
    <property type="match status" value="1"/>
</dbReference>
<keyword evidence="15" id="KW-1185">Reference proteome</keyword>
<evidence type="ECO:0000256" key="8">
    <source>
        <dbReference type="ARBA" id="ARBA00023288"/>
    </source>
</evidence>
<keyword evidence="8" id="KW-0449">Lipoprotein</keyword>
<dbReference type="InterPro" id="IPR045860">
    <property type="entry name" value="Snake_toxin-like_sf"/>
</dbReference>
<feature type="non-terminal residue" evidence="14">
    <location>
        <position position="117"/>
    </location>
</feature>
<evidence type="ECO:0000256" key="3">
    <source>
        <dbReference type="ARBA" id="ARBA00022622"/>
    </source>
</evidence>
<dbReference type="Proteomes" id="UP000572057">
    <property type="component" value="Unassembled WGS sequence"/>
</dbReference>
<dbReference type="InterPro" id="IPR016054">
    <property type="entry name" value="LY6_UPA_recep-like"/>
</dbReference>
<evidence type="ECO:0000256" key="7">
    <source>
        <dbReference type="ARBA" id="ARBA00023180"/>
    </source>
</evidence>
<evidence type="ECO:0000256" key="9">
    <source>
        <dbReference type="ARBA" id="ARBA00029920"/>
    </source>
</evidence>
<dbReference type="InterPro" id="IPR056949">
    <property type="entry name" value="CD59"/>
</dbReference>
<dbReference type="Gene3D" id="2.10.60.10">
    <property type="entry name" value="CD59"/>
    <property type="match status" value="1"/>
</dbReference>
<evidence type="ECO:0000259" key="13">
    <source>
        <dbReference type="SMART" id="SM00134"/>
    </source>
</evidence>
<dbReference type="CDD" id="cd23554">
    <property type="entry name" value="TFP_LU_ECD_CD59"/>
    <property type="match status" value="1"/>
</dbReference>
<evidence type="ECO:0000256" key="12">
    <source>
        <dbReference type="SAM" id="SignalP"/>
    </source>
</evidence>
<dbReference type="OrthoDB" id="10011411at2759"/>
<keyword evidence="5" id="KW-0472">Membrane</keyword>
<evidence type="ECO:0000256" key="2">
    <source>
        <dbReference type="ARBA" id="ARBA00011481"/>
    </source>
</evidence>
<dbReference type="PANTHER" id="PTHR10036">
    <property type="entry name" value="CD59 GLYCOPROTEIN"/>
    <property type="match status" value="1"/>
</dbReference>
<feature type="signal peptide" evidence="12">
    <location>
        <begin position="1"/>
        <end position="24"/>
    </location>
</feature>
<evidence type="ECO:0000256" key="4">
    <source>
        <dbReference type="ARBA" id="ARBA00022729"/>
    </source>
</evidence>